<evidence type="ECO:0000256" key="3">
    <source>
        <dbReference type="ARBA" id="ARBA00022448"/>
    </source>
</evidence>
<evidence type="ECO:0000313" key="17">
    <source>
        <dbReference type="EMBL" id="WOS80028.1"/>
    </source>
</evidence>
<reference evidence="16 21" key="4">
    <citation type="submission" date="2017-08" db="EMBL/GenBank/DDBJ databases">
        <authorList>
            <person name="Feschi L."/>
            <person name="Jeukens J."/>
            <person name="Emond-Rheault J.-G."/>
            <person name="Kukavica-Ibrulj I."/>
            <person name="Boyle B."/>
            <person name="Levesque R.C."/>
        </authorList>
    </citation>
    <scope>NUCLEOTIDE SEQUENCE [LARGE SCALE GENOMIC DNA]</scope>
    <source>
        <strain evidence="16 21">PA-W36</strain>
    </source>
</reference>
<dbReference type="Gene3D" id="3.30.1360.100">
    <property type="entry name" value="General secretion pathway protein M, EpsM"/>
    <property type="match status" value="1"/>
</dbReference>
<evidence type="ECO:0000313" key="12">
    <source>
        <dbReference type="EMBL" id="CRO10740.1"/>
    </source>
</evidence>
<dbReference type="Proteomes" id="UP000284767">
    <property type="component" value="Unassembled WGS sequence"/>
</dbReference>
<evidence type="ECO:0000256" key="8">
    <source>
        <dbReference type="ARBA" id="ARBA00022989"/>
    </source>
</evidence>
<evidence type="ECO:0000256" key="11">
    <source>
        <dbReference type="SAM" id="Phobius"/>
    </source>
</evidence>
<keyword evidence="9 10" id="KW-0472">Membrane</keyword>
<dbReference type="EMBL" id="NSNE01000001">
    <property type="protein sequence ID" value="RPM23553.1"/>
    <property type="molecule type" value="Genomic_DNA"/>
</dbReference>
<dbReference type="Pfam" id="PF04612">
    <property type="entry name" value="T2SSM"/>
    <property type="match status" value="1"/>
</dbReference>
<comment type="similarity">
    <text evidence="2 10">Belongs to the GSP M family.</text>
</comment>
<keyword evidence="4 10" id="KW-1003">Cell membrane</keyword>
<reference evidence="17" key="9">
    <citation type="submission" date="2023-10" db="EMBL/GenBank/DDBJ databases">
        <title>Pathogen: clinical or host-associated sample.</title>
        <authorList>
            <person name="Hergert J."/>
            <person name="Casey R."/>
            <person name="Wagner J."/>
            <person name="Young E.L."/>
            <person name="Oakeson K.F."/>
        </authorList>
    </citation>
    <scope>NUCLEOTIDE SEQUENCE</scope>
    <source>
        <strain evidence="17">2021CK-01020</strain>
    </source>
</reference>
<keyword evidence="8 11" id="KW-1133">Transmembrane helix</keyword>
<dbReference type="PIRSF" id="PIRSF006291">
    <property type="entry name" value="GspM"/>
    <property type="match status" value="1"/>
</dbReference>
<evidence type="ECO:0000313" key="16">
    <source>
        <dbReference type="EMBL" id="RPM23553.1"/>
    </source>
</evidence>
<comment type="function">
    <text evidence="10">Inner membrane component of the type II secretion system required for the energy-dependent secretion of extracellular factors such as proteases and toxins from the periplasm.</text>
</comment>
<accession>A0A073A4L8</accession>
<dbReference type="OMA" id="ANLLIWW"/>
<dbReference type="RefSeq" id="WP_003091369.1">
    <property type="nucleotide sequence ID" value="NZ_AP014622.1"/>
</dbReference>
<evidence type="ECO:0000313" key="21">
    <source>
        <dbReference type="Proteomes" id="UP000284767"/>
    </source>
</evidence>
<reference evidence="13 22" key="7">
    <citation type="submission" date="2019-11" db="EMBL/GenBank/DDBJ databases">
        <title>Genomes of ocular Pseudomonas aeruginosa isolates.</title>
        <authorList>
            <person name="Khan M."/>
            <person name="Rice S.A."/>
            <person name="Willcox M.D.P."/>
            <person name="Stapleton F."/>
        </authorList>
    </citation>
    <scope>NUCLEOTIDE SEQUENCE [LARGE SCALE GENOMIC DNA]</scope>
    <source>
        <strain evidence="13 22">PA221</strain>
    </source>
</reference>
<dbReference type="AlphaFoldDB" id="A0A073A4L8"/>
<dbReference type="Proteomes" id="UP000194857">
    <property type="component" value="Unassembled WGS sequence"/>
</dbReference>
<evidence type="ECO:0000313" key="22">
    <source>
        <dbReference type="Proteomes" id="UP000433532"/>
    </source>
</evidence>
<dbReference type="GO" id="GO:0015627">
    <property type="term" value="C:type II protein secretion system complex"/>
    <property type="evidence" value="ECO:0007669"/>
    <property type="project" value="InterPro"/>
</dbReference>
<keyword evidence="5 10" id="KW-0997">Cell inner membrane</keyword>
<dbReference type="InterPro" id="IPR007690">
    <property type="entry name" value="T2SS_GspM"/>
</dbReference>
<dbReference type="Proteomes" id="UP000433532">
    <property type="component" value="Unassembled WGS sequence"/>
</dbReference>
<organism evidence="15 20">
    <name type="scientific">Pseudomonas aeruginosa</name>
    <dbReference type="NCBI Taxonomy" id="287"/>
    <lineage>
        <taxon>Bacteria</taxon>
        <taxon>Pseudomonadati</taxon>
        <taxon>Pseudomonadota</taxon>
        <taxon>Gammaproteobacteria</taxon>
        <taxon>Pseudomonadales</taxon>
        <taxon>Pseudomonadaceae</taxon>
        <taxon>Pseudomonas</taxon>
    </lineage>
</organism>
<keyword evidence="3 10" id="KW-0813">Transport</keyword>
<feature type="transmembrane region" description="Helical" evidence="11">
    <location>
        <begin position="33"/>
        <end position="52"/>
    </location>
</feature>
<dbReference type="EMBL" id="NFFZ01000002">
    <property type="protein sequence ID" value="OTI64856.1"/>
    <property type="molecule type" value="Genomic_DNA"/>
</dbReference>
<evidence type="ECO:0000256" key="1">
    <source>
        <dbReference type="ARBA" id="ARBA00004377"/>
    </source>
</evidence>
<evidence type="ECO:0000313" key="14">
    <source>
        <dbReference type="EMBL" id="OTI64856.1"/>
    </source>
</evidence>
<evidence type="ECO:0000313" key="18">
    <source>
        <dbReference type="Proteomes" id="UP000045039"/>
    </source>
</evidence>
<evidence type="ECO:0000256" key="7">
    <source>
        <dbReference type="ARBA" id="ARBA00022927"/>
    </source>
</evidence>
<reference evidence="15 20" key="5">
    <citation type="submission" date="2018-07" db="EMBL/GenBank/DDBJ databases">
        <title>Mechanisms of high-level aminoglycoside resistance among Gram-negative pathogens in Brazil.</title>
        <authorList>
            <person name="Ballaben A.S."/>
            <person name="Darini A.L.C."/>
            <person name="Doi Y."/>
        </authorList>
    </citation>
    <scope>NUCLEOTIDE SEQUENCE [LARGE SCALE GENOMIC DNA]</scope>
    <source>
        <strain evidence="15 20">B2-305</strain>
    </source>
</reference>
<dbReference type="EMBL" id="QORE01001513">
    <property type="protein sequence ID" value="RCI71257.1"/>
    <property type="molecule type" value="Genomic_DNA"/>
</dbReference>
<evidence type="ECO:0000256" key="2">
    <source>
        <dbReference type="ARBA" id="ARBA00010637"/>
    </source>
</evidence>
<keyword evidence="7 10" id="KW-0653">Protein transport</keyword>
<gene>
    <name evidence="17" type="primary">xcpZ</name>
    <name evidence="12" type="synonym">epsM_1</name>
    <name evidence="17" type="synonym">gspM</name>
    <name evidence="14" type="ORF">CAZ10_03515</name>
    <name evidence="15" type="ORF">DT376_30105</name>
    <name evidence="13" type="ORF">GNQ48_14240</name>
    <name evidence="16" type="ORF">IPC1295_03370</name>
    <name evidence="17" type="ORF">L4V69_12990</name>
    <name evidence="12" type="ORF">PAERUG_P19_London_7_VIM_2_05_10_00809</name>
</gene>
<dbReference type="EMBL" id="CVVU01000032">
    <property type="protein sequence ID" value="CRO10740.1"/>
    <property type="molecule type" value="Genomic_DNA"/>
</dbReference>
<dbReference type="KEGG" id="paeb:NCGM1900_3204"/>
<dbReference type="Proteomes" id="UP000045039">
    <property type="component" value="Unassembled WGS sequence"/>
</dbReference>
<accession>A0A1S1C508</accession>
<dbReference type="GO" id="GO:0005886">
    <property type="term" value="C:plasma membrane"/>
    <property type="evidence" value="ECO:0007669"/>
    <property type="project" value="UniProtKB-SubCell"/>
</dbReference>
<evidence type="ECO:0000256" key="4">
    <source>
        <dbReference type="ARBA" id="ARBA00022475"/>
    </source>
</evidence>
<dbReference type="InterPro" id="IPR023229">
    <property type="entry name" value="T2SS_M_periplasmic_sf"/>
</dbReference>
<reference evidence="12" key="1">
    <citation type="submission" date="2015-06" db="EMBL/GenBank/DDBJ databases">
        <authorList>
            <person name="Radhakrishnan R."/>
            <person name="Underwood A."/>
            <person name="Al-Shahib A."/>
        </authorList>
    </citation>
    <scope>NUCLEOTIDE SEQUENCE</scope>
    <source>
        <strain evidence="12">P19_London_7_VIM_2_05_10</strain>
    </source>
</reference>
<evidence type="ECO:0000313" key="20">
    <source>
        <dbReference type="Proteomes" id="UP000253594"/>
    </source>
</evidence>
<protein>
    <recommendedName>
        <fullName evidence="10">Type II secretion system protein M</fullName>
        <shortName evidence="10">T2SS protein M</shortName>
    </recommendedName>
    <alternativeName>
        <fullName evidence="10">General secretion pathway protein M</fullName>
    </alternativeName>
</protein>
<dbReference type="GO" id="GO:0015628">
    <property type="term" value="P:protein secretion by the type II secretion system"/>
    <property type="evidence" value="ECO:0007669"/>
    <property type="project" value="InterPro"/>
</dbReference>
<evidence type="ECO:0000313" key="15">
    <source>
        <dbReference type="EMBL" id="RCI71257.1"/>
    </source>
</evidence>
<evidence type="ECO:0000313" key="13">
    <source>
        <dbReference type="EMBL" id="MUI36171.1"/>
    </source>
</evidence>
<dbReference type="SMR" id="A0A073A4L8"/>
<dbReference type="EMBL" id="CP136986">
    <property type="protein sequence ID" value="WOS80028.1"/>
    <property type="molecule type" value="Genomic_DNA"/>
</dbReference>
<reference evidence="16 21" key="6">
    <citation type="submission" date="2019-01" db="EMBL/GenBank/DDBJ databases">
        <title>The Pseudomonas aeruginosa pan-genome provides new insights on its population structure, horizontal gene transfer and pathogenicity.</title>
        <authorList>
            <person name="Freschi L."/>
            <person name="Vincent A.T."/>
            <person name="Jeukens J."/>
            <person name="Emond-Rheault J.-G."/>
            <person name="Kukavica-Ibrulj I."/>
            <person name="Dupont M.-J."/>
            <person name="Charette S.J."/>
            <person name="Boyle B."/>
            <person name="Levesque R.C."/>
        </authorList>
    </citation>
    <scope>NUCLEOTIDE SEQUENCE [LARGE SCALE GENOMIC DNA]</scope>
    <source>
        <strain evidence="16 21">PA-W36</strain>
    </source>
</reference>
<proteinExistence type="inferred from homology"/>
<evidence type="ECO:0000256" key="6">
    <source>
        <dbReference type="ARBA" id="ARBA00022692"/>
    </source>
</evidence>
<reference evidence="14 19" key="3">
    <citation type="submission" date="2017-05" db="EMBL/GenBank/DDBJ databases">
        <authorList>
            <person name="Song R."/>
            <person name="Chenine A.L."/>
            <person name="Ruprecht R.M."/>
        </authorList>
    </citation>
    <scope>NUCLEOTIDE SEQUENCE [LARGE SCALE GENOMIC DNA]</scope>
    <source>
        <strain evidence="14 19">S567_C10_BS</strain>
    </source>
</reference>
<evidence type="ECO:0000313" key="19">
    <source>
        <dbReference type="Proteomes" id="UP000194857"/>
    </source>
</evidence>
<evidence type="ECO:0000256" key="5">
    <source>
        <dbReference type="ARBA" id="ARBA00022519"/>
    </source>
</evidence>
<evidence type="ECO:0000256" key="10">
    <source>
        <dbReference type="PIRNR" id="PIRNR006291"/>
    </source>
</evidence>
<dbReference type="Proteomes" id="UP000253594">
    <property type="component" value="Unassembled WGS sequence"/>
</dbReference>
<name>A0A073A4L8_PSEAI</name>
<sequence length="174" mass="19265">MKVMTQFHERLRAQAETSQLAIRWRGLPARDRLALLWLGAFLLLVVLYLALWRPAERHLQSARQYFTEQRALHAYIQQQAPNVRQADAAAPQAQIDPAALQGMVTASAAQAGLSVERLDNEGEGAVQVALQPAPFAKLLPWLEQLNGQGVQVAEAGLDRQVDGRVSARLSLRVE</sequence>
<dbReference type="EMBL" id="WOAD01000010">
    <property type="protein sequence ID" value="MUI36171.1"/>
    <property type="molecule type" value="Genomic_DNA"/>
</dbReference>
<evidence type="ECO:0000256" key="9">
    <source>
        <dbReference type="ARBA" id="ARBA00023136"/>
    </source>
</evidence>
<reference evidence="18" key="2">
    <citation type="submission" date="2015-06" db="EMBL/GenBank/DDBJ databases">
        <authorList>
            <person name="Radhakrishnan Rajesh"/>
            <person name="Underwood Anthony"/>
            <person name="Al-Shahib Ali"/>
        </authorList>
    </citation>
    <scope>NUCLEOTIDE SEQUENCE [LARGE SCALE GENOMIC DNA]</scope>
    <source>
        <strain evidence="18">P19_London_7_VIM_2_05_10</strain>
    </source>
</reference>
<dbReference type="Proteomes" id="UP001297540">
    <property type="component" value="Chromosome"/>
</dbReference>
<dbReference type="SUPFAM" id="SSF103054">
    <property type="entry name" value="General secretion pathway protein M, EpsM"/>
    <property type="match status" value="1"/>
</dbReference>
<comment type="subcellular location">
    <subcellularLocation>
        <location evidence="1">Cell inner membrane</location>
        <topology evidence="1">Single-pass membrane protein</topology>
    </subcellularLocation>
</comment>
<keyword evidence="6 11" id="KW-0812">Transmembrane</keyword>
<reference evidence="17" key="8">
    <citation type="submission" date="2023-06" db="EMBL/GenBank/DDBJ databases">
        <authorList>
            <consortium name="Clinical and Environmental Microbiology Branch: Whole genome sequencing antimicrobial resistance pathogens in the healthcare setting"/>
        </authorList>
    </citation>
    <scope>NUCLEOTIDE SEQUENCE</scope>
    <source>
        <strain evidence="17">2021CK-01020</strain>
    </source>
</reference>